<proteinExistence type="predicted"/>
<gene>
    <name evidence="1" type="ORF">Pfra01_002874100</name>
</gene>
<reference evidence="1" key="1">
    <citation type="submission" date="2023-04" db="EMBL/GenBank/DDBJ databases">
        <title>Phytophthora fragariaefolia NBRC 109709.</title>
        <authorList>
            <person name="Ichikawa N."/>
            <person name="Sato H."/>
            <person name="Tonouchi N."/>
        </authorList>
    </citation>
    <scope>NUCLEOTIDE SEQUENCE</scope>
    <source>
        <strain evidence="1">NBRC 109709</strain>
    </source>
</reference>
<evidence type="ECO:0000313" key="2">
    <source>
        <dbReference type="Proteomes" id="UP001165121"/>
    </source>
</evidence>
<name>A0A9W6YMT7_9STRA</name>
<dbReference type="Gene3D" id="2.40.70.10">
    <property type="entry name" value="Acid Proteases"/>
    <property type="match status" value="1"/>
</dbReference>
<organism evidence="1 2">
    <name type="scientific">Phytophthora fragariaefolia</name>
    <dbReference type="NCBI Taxonomy" id="1490495"/>
    <lineage>
        <taxon>Eukaryota</taxon>
        <taxon>Sar</taxon>
        <taxon>Stramenopiles</taxon>
        <taxon>Oomycota</taxon>
        <taxon>Peronosporomycetes</taxon>
        <taxon>Peronosporales</taxon>
        <taxon>Peronosporaceae</taxon>
        <taxon>Phytophthora</taxon>
    </lineage>
</organism>
<dbReference type="EMBL" id="BSXT01010645">
    <property type="protein sequence ID" value="GMF81503.1"/>
    <property type="molecule type" value="Genomic_DNA"/>
</dbReference>
<dbReference type="Pfam" id="PF08284">
    <property type="entry name" value="RVP_2"/>
    <property type="match status" value="1"/>
</dbReference>
<comment type="caution">
    <text evidence="1">The sequence shown here is derived from an EMBL/GenBank/DDBJ whole genome shotgun (WGS) entry which is preliminary data.</text>
</comment>
<dbReference type="Proteomes" id="UP001165121">
    <property type="component" value="Unassembled WGS sequence"/>
</dbReference>
<protein>
    <submittedName>
        <fullName evidence="1">Unnamed protein product</fullName>
    </submittedName>
</protein>
<evidence type="ECO:0000313" key="1">
    <source>
        <dbReference type="EMBL" id="GMF81503.1"/>
    </source>
</evidence>
<accession>A0A9W6YMT7</accession>
<dbReference type="AlphaFoldDB" id="A0A9W6YMT7"/>
<dbReference type="InterPro" id="IPR021109">
    <property type="entry name" value="Peptidase_aspartic_dom_sf"/>
</dbReference>
<sequence length="160" mass="17813">MPVVFGVETTVTTPVSAQRLCTWPRADVTIPIERVDIGHAVSKTAAPSDSVRFSYREKNFVDDFIVLDLDDKFDMVLDMPWLARHDPVIDWAKRTIVRFRSSGATESVDPVGEAHAPCGTCDPPVEAARGVAASDLSARDLRESSEKRVSRIRNLRSNRF</sequence>
<keyword evidence="2" id="KW-1185">Reference proteome</keyword>